<feature type="region of interest" description="Disordered" evidence="1">
    <location>
        <begin position="233"/>
        <end position="375"/>
    </location>
</feature>
<dbReference type="AlphaFoldDB" id="A0A9P3G333"/>
<dbReference type="OrthoDB" id="2683368at2759"/>
<evidence type="ECO:0000313" key="3">
    <source>
        <dbReference type="Proteomes" id="UP000703269"/>
    </source>
</evidence>
<evidence type="ECO:0000256" key="1">
    <source>
        <dbReference type="SAM" id="MobiDB-lite"/>
    </source>
</evidence>
<feature type="compositionally biased region" description="Basic and acidic residues" evidence="1">
    <location>
        <begin position="71"/>
        <end position="84"/>
    </location>
</feature>
<feature type="region of interest" description="Disordered" evidence="1">
    <location>
        <begin position="1"/>
        <end position="162"/>
    </location>
</feature>
<organism evidence="2 3">
    <name type="scientific">Phanerochaete sordida</name>
    <dbReference type="NCBI Taxonomy" id="48140"/>
    <lineage>
        <taxon>Eukaryota</taxon>
        <taxon>Fungi</taxon>
        <taxon>Dikarya</taxon>
        <taxon>Basidiomycota</taxon>
        <taxon>Agaricomycotina</taxon>
        <taxon>Agaricomycetes</taxon>
        <taxon>Polyporales</taxon>
        <taxon>Phanerochaetaceae</taxon>
        <taxon>Phanerochaete</taxon>
    </lineage>
</organism>
<feature type="compositionally biased region" description="Low complexity" evidence="1">
    <location>
        <begin position="38"/>
        <end position="53"/>
    </location>
</feature>
<feature type="compositionally biased region" description="Polar residues" evidence="1">
    <location>
        <begin position="101"/>
        <end position="113"/>
    </location>
</feature>
<feature type="compositionally biased region" description="Low complexity" evidence="1">
    <location>
        <begin position="115"/>
        <end position="139"/>
    </location>
</feature>
<dbReference type="EMBL" id="BPQB01000005">
    <property type="protein sequence ID" value="GJE87212.1"/>
    <property type="molecule type" value="Genomic_DNA"/>
</dbReference>
<keyword evidence="3" id="KW-1185">Reference proteome</keyword>
<name>A0A9P3G333_9APHY</name>
<comment type="caution">
    <text evidence="2">The sequence shown here is derived from an EMBL/GenBank/DDBJ whole genome shotgun (WGS) entry which is preliminary data.</text>
</comment>
<proteinExistence type="predicted"/>
<evidence type="ECO:0000313" key="2">
    <source>
        <dbReference type="EMBL" id="GJE87212.1"/>
    </source>
</evidence>
<feature type="compositionally biased region" description="Basic and acidic residues" evidence="1">
    <location>
        <begin position="331"/>
        <end position="340"/>
    </location>
</feature>
<protein>
    <submittedName>
        <fullName evidence="2">Uncharacterized protein</fullName>
    </submittedName>
</protein>
<dbReference type="Proteomes" id="UP000703269">
    <property type="component" value="Unassembled WGS sequence"/>
</dbReference>
<accession>A0A9P3G333</accession>
<sequence length="375" mass="39564">MALPRRPNARLGLPSNPSPRSRTLSAPDPQAAVPPRPSSAAALHSGSSSPAAPQADRIRPQRSLTSLRGELGTERAAGRARTDARPPVPPLPPLPPPATKPGTSTMSAYTRRNGSAASLASASSTSSSAYASPAASDESFTSVEDSADPDEKAPPALAPGFDSSLWGRVAAAAGNLSVNINRAWEANIGLSSGEVTPPGEESRLSKAIKAYHIEKARDPSDLPEWLFSERERGVRAAARAAEPETQRAAAPAPEPAARAVSPPRADPRARAKREVDEEHAASMSRAAQKLRELRDQKAAKRTPTIRFADTPHPRHAGGARMQAPPPPPPEEQPRLPELPEPRLVTNVRPVASLKSVGKRPNAVGLPTSVRPRRPT</sequence>
<feature type="compositionally biased region" description="Basic and acidic residues" evidence="1">
    <location>
        <begin position="289"/>
        <end position="298"/>
    </location>
</feature>
<reference evidence="2 3" key="1">
    <citation type="submission" date="2021-08" db="EMBL/GenBank/DDBJ databases">
        <title>Draft Genome Sequence of Phanerochaete sordida strain YK-624.</title>
        <authorList>
            <person name="Mori T."/>
            <person name="Dohra H."/>
            <person name="Suzuki T."/>
            <person name="Kawagishi H."/>
            <person name="Hirai H."/>
        </authorList>
    </citation>
    <scope>NUCLEOTIDE SEQUENCE [LARGE SCALE GENOMIC DNA]</scope>
    <source>
        <strain evidence="2 3">YK-624</strain>
    </source>
</reference>
<feature type="compositionally biased region" description="Basic and acidic residues" evidence="1">
    <location>
        <begin position="265"/>
        <end position="280"/>
    </location>
</feature>
<feature type="compositionally biased region" description="Pro residues" evidence="1">
    <location>
        <begin position="86"/>
        <end position="99"/>
    </location>
</feature>
<gene>
    <name evidence="2" type="ORF">PsYK624_032950</name>
</gene>
<feature type="compositionally biased region" description="Low complexity" evidence="1">
    <location>
        <begin position="246"/>
        <end position="263"/>
    </location>
</feature>